<dbReference type="InterPro" id="IPR001633">
    <property type="entry name" value="EAL_dom"/>
</dbReference>
<dbReference type="PANTHER" id="PTHR33121:SF79">
    <property type="entry name" value="CYCLIC DI-GMP PHOSPHODIESTERASE PDED-RELATED"/>
    <property type="match status" value="1"/>
</dbReference>
<evidence type="ECO:0000313" key="2">
    <source>
        <dbReference type="EMBL" id="PQP11432.1"/>
    </source>
</evidence>
<dbReference type="InterPro" id="IPR050706">
    <property type="entry name" value="Cyclic-di-GMP_PDE-like"/>
</dbReference>
<accession>A0A2S8IAP1</accession>
<evidence type="ECO:0000313" key="3">
    <source>
        <dbReference type="Proteomes" id="UP000238206"/>
    </source>
</evidence>
<sequence>MVGNAIEGCEEGGKRERMGMLYLAQWGEQMESNAALRQGRVPPSLEAYRTLAELAVMDQVHTALSCDRMDLAFQGVHDAYGRRPMLYQECFASVYDEQGALISADRYQPSLYRTALVGWFDCYVMKRAVDVLQVRPTMSVGVNLSAGSMTNEVYWESLLRQLSSQPEIPRRLILEMTEETALSLEQCSTIQSLKRLGCRVAIDDFGRGTQVDLVVSPGFADLIKIDSEWLDAVNQGRRDSGRLEQLMAVAVSLAKDVVITGVNTERDLLLAREMGGEWVQGGYFDWPPRRLG</sequence>
<comment type="caution">
    <text evidence="2">The sequence shown here is derived from an EMBL/GenBank/DDBJ whole genome shotgun (WGS) entry which is preliminary data.</text>
</comment>
<protein>
    <recommendedName>
        <fullName evidence="1">EAL domain-containing protein</fullName>
    </recommendedName>
</protein>
<organism evidence="2 3">
    <name type="scientific">Burkholderia cepacia</name>
    <name type="common">Pseudomonas cepacia</name>
    <dbReference type="NCBI Taxonomy" id="292"/>
    <lineage>
        <taxon>Bacteria</taxon>
        <taxon>Pseudomonadati</taxon>
        <taxon>Pseudomonadota</taxon>
        <taxon>Betaproteobacteria</taxon>
        <taxon>Burkholderiales</taxon>
        <taxon>Burkholderiaceae</taxon>
        <taxon>Burkholderia</taxon>
        <taxon>Burkholderia cepacia complex</taxon>
    </lineage>
</organism>
<dbReference type="PROSITE" id="PS50883">
    <property type="entry name" value="EAL"/>
    <property type="match status" value="1"/>
</dbReference>
<gene>
    <name evidence="2" type="ORF">C5615_32230</name>
</gene>
<proteinExistence type="predicted"/>
<dbReference type="RefSeq" id="WP_105393161.1">
    <property type="nucleotide sequence ID" value="NZ_PUIQ01000058.1"/>
</dbReference>
<dbReference type="SMART" id="SM00052">
    <property type="entry name" value="EAL"/>
    <property type="match status" value="1"/>
</dbReference>
<dbReference type="InterPro" id="IPR035919">
    <property type="entry name" value="EAL_sf"/>
</dbReference>
<dbReference type="EMBL" id="PUIQ01000058">
    <property type="protein sequence ID" value="PQP11432.1"/>
    <property type="molecule type" value="Genomic_DNA"/>
</dbReference>
<dbReference type="AlphaFoldDB" id="A0A2S8IAP1"/>
<reference evidence="2 3" key="1">
    <citation type="submission" date="2018-02" db="EMBL/GenBank/DDBJ databases">
        <title>Draft genome sequencing of Burkholderia cepacia Y14-15.</title>
        <authorList>
            <person name="Zheng B.-X."/>
        </authorList>
    </citation>
    <scope>NUCLEOTIDE SEQUENCE [LARGE SCALE GENOMIC DNA]</scope>
    <source>
        <strain evidence="2 3">Y14-15</strain>
    </source>
</reference>
<dbReference type="Gene3D" id="3.20.20.450">
    <property type="entry name" value="EAL domain"/>
    <property type="match status" value="1"/>
</dbReference>
<dbReference type="Proteomes" id="UP000238206">
    <property type="component" value="Unassembled WGS sequence"/>
</dbReference>
<dbReference type="PANTHER" id="PTHR33121">
    <property type="entry name" value="CYCLIC DI-GMP PHOSPHODIESTERASE PDEF"/>
    <property type="match status" value="1"/>
</dbReference>
<dbReference type="GO" id="GO:0071111">
    <property type="term" value="F:cyclic-guanylate-specific phosphodiesterase activity"/>
    <property type="evidence" value="ECO:0007669"/>
    <property type="project" value="InterPro"/>
</dbReference>
<name>A0A2S8IAP1_BURCE</name>
<dbReference type="CDD" id="cd01948">
    <property type="entry name" value="EAL"/>
    <property type="match status" value="1"/>
</dbReference>
<dbReference type="Pfam" id="PF00563">
    <property type="entry name" value="EAL"/>
    <property type="match status" value="1"/>
</dbReference>
<dbReference type="SUPFAM" id="SSF141868">
    <property type="entry name" value="EAL domain-like"/>
    <property type="match status" value="1"/>
</dbReference>
<evidence type="ECO:0000259" key="1">
    <source>
        <dbReference type="PROSITE" id="PS50883"/>
    </source>
</evidence>
<feature type="domain" description="EAL" evidence="1">
    <location>
        <begin position="53"/>
        <end position="292"/>
    </location>
</feature>